<name>A0A5B7K633_PORTR</name>
<dbReference type="AlphaFoldDB" id="A0A5B7K633"/>
<proteinExistence type="predicted"/>
<dbReference type="EMBL" id="VSRR010124289">
    <property type="protein sequence ID" value="MPD00758.1"/>
    <property type="molecule type" value="Genomic_DNA"/>
</dbReference>
<evidence type="ECO:0000313" key="2">
    <source>
        <dbReference type="Proteomes" id="UP000324222"/>
    </source>
</evidence>
<accession>A0A5B7K633</accession>
<keyword evidence="2" id="KW-1185">Reference proteome</keyword>
<gene>
    <name evidence="1" type="ORF">E2C01_096254</name>
</gene>
<evidence type="ECO:0000313" key="1">
    <source>
        <dbReference type="EMBL" id="MPD00758.1"/>
    </source>
</evidence>
<protein>
    <submittedName>
        <fullName evidence="1">Uncharacterized protein</fullName>
    </submittedName>
</protein>
<sequence>MIQTRPAFTELTNICLNIIQIYSLPRTGHYHTSDYELFCSFDTRANIDNLLTTRIAAPSDSSTVTLLSAV</sequence>
<reference evidence="1 2" key="1">
    <citation type="submission" date="2019-05" db="EMBL/GenBank/DDBJ databases">
        <title>Another draft genome of Portunus trituberculatus and its Hox gene families provides insights of decapod evolution.</title>
        <authorList>
            <person name="Jeong J.-H."/>
            <person name="Song I."/>
            <person name="Kim S."/>
            <person name="Choi T."/>
            <person name="Kim D."/>
            <person name="Ryu S."/>
            <person name="Kim W."/>
        </authorList>
    </citation>
    <scope>NUCLEOTIDE SEQUENCE [LARGE SCALE GENOMIC DNA]</scope>
    <source>
        <tissue evidence="1">Muscle</tissue>
    </source>
</reference>
<dbReference type="Proteomes" id="UP000324222">
    <property type="component" value="Unassembled WGS sequence"/>
</dbReference>
<organism evidence="1 2">
    <name type="scientific">Portunus trituberculatus</name>
    <name type="common">Swimming crab</name>
    <name type="synonym">Neptunus trituberculatus</name>
    <dbReference type="NCBI Taxonomy" id="210409"/>
    <lineage>
        <taxon>Eukaryota</taxon>
        <taxon>Metazoa</taxon>
        <taxon>Ecdysozoa</taxon>
        <taxon>Arthropoda</taxon>
        <taxon>Crustacea</taxon>
        <taxon>Multicrustacea</taxon>
        <taxon>Malacostraca</taxon>
        <taxon>Eumalacostraca</taxon>
        <taxon>Eucarida</taxon>
        <taxon>Decapoda</taxon>
        <taxon>Pleocyemata</taxon>
        <taxon>Brachyura</taxon>
        <taxon>Eubrachyura</taxon>
        <taxon>Portunoidea</taxon>
        <taxon>Portunidae</taxon>
        <taxon>Portuninae</taxon>
        <taxon>Portunus</taxon>
    </lineage>
</organism>
<comment type="caution">
    <text evidence="1">The sequence shown here is derived from an EMBL/GenBank/DDBJ whole genome shotgun (WGS) entry which is preliminary data.</text>
</comment>